<organism evidence="2 3">
    <name type="scientific">Aegilops tauschii subsp. strangulata</name>
    <name type="common">Goatgrass</name>
    <dbReference type="NCBI Taxonomy" id="200361"/>
    <lineage>
        <taxon>Eukaryota</taxon>
        <taxon>Viridiplantae</taxon>
        <taxon>Streptophyta</taxon>
        <taxon>Embryophyta</taxon>
        <taxon>Tracheophyta</taxon>
        <taxon>Spermatophyta</taxon>
        <taxon>Magnoliopsida</taxon>
        <taxon>Liliopsida</taxon>
        <taxon>Poales</taxon>
        <taxon>Poaceae</taxon>
        <taxon>BOP clade</taxon>
        <taxon>Pooideae</taxon>
        <taxon>Triticodae</taxon>
        <taxon>Triticeae</taxon>
        <taxon>Triticinae</taxon>
        <taxon>Aegilops</taxon>
    </lineage>
</organism>
<feature type="compositionally biased region" description="Pro residues" evidence="1">
    <location>
        <begin position="40"/>
        <end position="58"/>
    </location>
</feature>
<reference evidence="2" key="4">
    <citation type="submission" date="2019-03" db="UniProtKB">
        <authorList>
            <consortium name="EnsemblPlants"/>
        </authorList>
    </citation>
    <scope>IDENTIFICATION</scope>
</reference>
<reference evidence="3" key="1">
    <citation type="journal article" date="2014" name="Science">
        <title>Ancient hybridizations among the ancestral genomes of bread wheat.</title>
        <authorList>
            <consortium name="International Wheat Genome Sequencing Consortium,"/>
            <person name="Marcussen T."/>
            <person name="Sandve S.R."/>
            <person name="Heier L."/>
            <person name="Spannagl M."/>
            <person name="Pfeifer M."/>
            <person name="Jakobsen K.S."/>
            <person name="Wulff B.B."/>
            <person name="Steuernagel B."/>
            <person name="Mayer K.F."/>
            <person name="Olsen O.A."/>
        </authorList>
    </citation>
    <scope>NUCLEOTIDE SEQUENCE [LARGE SCALE GENOMIC DNA]</scope>
    <source>
        <strain evidence="3">cv. AL8/78</strain>
    </source>
</reference>
<protein>
    <submittedName>
        <fullName evidence="2">Uncharacterized protein</fullName>
    </submittedName>
</protein>
<name>A0A453SHL5_AEGTS</name>
<reference evidence="2" key="5">
    <citation type="journal article" date="2021" name="G3 (Bethesda)">
        <title>Aegilops tauschii genome assembly Aet v5.0 features greater sequence contiguity and improved annotation.</title>
        <authorList>
            <person name="Wang L."/>
            <person name="Zhu T."/>
            <person name="Rodriguez J.C."/>
            <person name="Deal K.R."/>
            <person name="Dubcovsky J."/>
            <person name="McGuire P.E."/>
            <person name="Lux T."/>
            <person name="Spannagl M."/>
            <person name="Mayer K.F.X."/>
            <person name="Baldrich P."/>
            <person name="Meyers B.C."/>
            <person name="Huo N."/>
            <person name="Gu Y.Q."/>
            <person name="Zhou H."/>
            <person name="Devos K.M."/>
            <person name="Bennetzen J.L."/>
            <person name="Unver T."/>
            <person name="Budak H."/>
            <person name="Gulick P.J."/>
            <person name="Galiba G."/>
            <person name="Kalapos B."/>
            <person name="Nelson D.R."/>
            <person name="Li P."/>
            <person name="You F.M."/>
            <person name="Luo M.C."/>
            <person name="Dvorak J."/>
        </authorList>
    </citation>
    <scope>NUCLEOTIDE SEQUENCE [LARGE SCALE GENOMIC DNA]</scope>
    <source>
        <strain evidence="2">cv. AL8/78</strain>
    </source>
</reference>
<reference evidence="3" key="2">
    <citation type="journal article" date="2017" name="Nat. Plants">
        <title>The Aegilops tauschii genome reveals multiple impacts of transposons.</title>
        <authorList>
            <person name="Zhao G."/>
            <person name="Zou C."/>
            <person name="Li K."/>
            <person name="Wang K."/>
            <person name="Li T."/>
            <person name="Gao L."/>
            <person name="Zhang X."/>
            <person name="Wang H."/>
            <person name="Yang Z."/>
            <person name="Liu X."/>
            <person name="Jiang W."/>
            <person name="Mao L."/>
            <person name="Kong X."/>
            <person name="Jiao Y."/>
            <person name="Jia J."/>
        </authorList>
    </citation>
    <scope>NUCLEOTIDE SEQUENCE [LARGE SCALE GENOMIC DNA]</scope>
    <source>
        <strain evidence="3">cv. AL8/78</strain>
    </source>
</reference>
<dbReference type="EnsemblPlants" id="AET7Gv20948800.13">
    <property type="protein sequence ID" value="AET7Gv20948800.13"/>
    <property type="gene ID" value="AET7Gv20948800"/>
</dbReference>
<sequence length="142" mass="15288">MTREAMRRKAKAVPEWLNSPLWSTPPLASTPADPYGTDFSPPPAPSPKPSPSVPPPPMREQAVDSYAGRGGEIREEDGAGAALRAHLLADFKAALSKKVVNMGELRRLACLGVPDGGGTDVRPLVWKKRSEASTVHIKMSFF</sequence>
<accession>A0A453SHL5</accession>
<proteinExistence type="predicted"/>
<feature type="region of interest" description="Disordered" evidence="1">
    <location>
        <begin position="1"/>
        <end position="72"/>
    </location>
</feature>
<reference evidence="2" key="3">
    <citation type="journal article" date="2017" name="Nature">
        <title>Genome sequence of the progenitor of the wheat D genome Aegilops tauschii.</title>
        <authorList>
            <person name="Luo M.C."/>
            <person name="Gu Y.Q."/>
            <person name="Puiu D."/>
            <person name="Wang H."/>
            <person name="Twardziok S.O."/>
            <person name="Deal K.R."/>
            <person name="Huo N."/>
            <person name="Zhu T."/>
            <person name="Wang L."/>
            <person name="Wang Y."/>
            <person name="McGuire P.E."/>
            <person name="Liu S."/>
            <person name="Long H."/>
            <person name="Ramasamy R.K."/>
            <person name="Rodriguez J.C."/>
            <person name="Van S.L."/>
            <person name="Yuan L."/>
            <person name="Wang Z."/>
            <person name="Xia Z."/>
            <person name="Xiao L."/>
            <person name="Anderson O.D."/>
            <person name="Ouyang S."/>
            <person name="Liang Y."/>
            <person name="Zimin A.V."/>
            <person name="Pertea G."/>
            <person name="Qi P."/>
            <person name="Bennetzen J.L."/>
            <person name="Dai X."/>
            <person name="Dawson M.W."/>
            <person name="Muller H.G."/>
            <person name="Kugler K."/>
            <person name="Rivarola-Duarte L."/>
            <person name="Spannagl M."/>
            <person name="Mayer K.F.X."/>
            <person name="Lu F.H."/>
            <person name="Bevan M.W."/>
            <person name="Leroy P."/>
            <person name="Li P."/>
            <person name="You F.M."/>
            <person name="Sun Q."/>
            <person name="Liu Z."/>
            <person name="Lyons E."/>
            <person name="Wicker T."/>
            <person name="Salzberg S.L."/>
            <person name="Devos K.M."/>
            <person name="Dvorak J."/>
        </authorList>
    </citation>
    <scope>NUCLEOTIDE SEQUENCE [LARGE SCALE GENOMIC DNA]</scope>
    <source>
        <strain evidence="2">cv. AL8/78</strain>
    </source>
</reference>
<dbReference type="Proteomes" id="UP000015105">
    <property type="component" value="Chromosome 7D"/>
</dbReference>
<keyword evidence="3" id="KW-1185">Reference proteome</keyword>
<dbReference type="Gramene" id="AET7Gv20948800.13">
    <property type="protein sequence ID" value="AET7Gv20948800.13"/>
    <property type="gene ID" value="AET7Gv20948800"/>
</dbReference>
<evidence type="ECO:0000256" key="1">
    <source>
        <dbReference type="SAM" id="MobiDB-lite"/>
    </source>
</evidence>
<evidence type="ECO:0000313" key="2">
    <source>
        <dbReference type="EnsemblPlants" id="AET7Gv20948800.13"/>
    </source>
</evidence>
<dbReference type="AlphaFoldDB" id="A0A453SHL5"/>
<evidence type="ECO:0000313" key="3">
    <source>
        <dbReference type="Proteomes" id="UP000015105"/>
    </source>
</evidence>